<name>A0A3G9IYX2_9BACL</name>
<feature type="chain" id="PRO_5043478651" evidence="2">
    <location>
        <begin position="22"/>
        <end position="313"/>
    </location>
</feature>
<evidence type="ECO:0000256" key="2">
    <source>
        <dbReference type="SAM" id="SignalP"/>
    </source>
</evidence>
<dbReference type="OrthoDB" id="2532896at2"/>
<gene>
    <name evidence="3" type="ORF">Back11_54720</name>
</gene>
<keyword evidence="2" id="KW-0732">Signal</keyword>
<proteinExistence type="predicted"/>
<accession>A0A3G9IYX2</accession>
<organism evidence="3 4">
    <name type="scientific">Paenibacillus baekrokdamisoli</name>
    <dbReference type="NCBI Taxonomy" id="1712516"/>
    <lineage>
        <taxon>Bacteria</taxon>
        <taxon>Bacillati</taxon>
        <taxon>Bacillota</taxon>
        <taxon>Bacilli</taxon>
        <taxon>Bacillales</taxon>
        <taxon>Paenibacillaceae</taxon>
        <taxon>Paenibacillus</taxon>
    </lineage>
</organism>
<feature type="region of interest" description="Disordered" evidence="1">
    <location>
        <begin position="24"/>
        <end position="44"/>
    </location>
</feature>
<dbReference type="AlphaFoldDB" id="A0A3G9IYX2"/>
<feature type="compositionally biased region" description="Polar residues" evidence="1">
    <location>
        <begin position="24"/>
        <end position="35"/>
    </location>
</feature>
<evidence type="ECO:0000313" key="4">
    <source>
        <dbReference type="Proteomes" id="UP000275368"/>
    </source>
</evidence>
<reference evidence="3 4" key="1">
    <citation type="submission" date="2018-11" db="EMBL/GenBank/DDBJ databases">
        <title>Complete genome sequence of Paenibacillus baekrokdamisoli strain KCTC 33723.</title>
        <authorList>
            <person name="Kang S.W."/>
            <person name="Lee K.C."/>
            <person name="Kim K.K."/>
            <person name="Kim J.S."/>
            <person name="Kim D.S."/>
            <person name="Ko S.H."/>
            <person name="Yang S.H."/>
            <person name="Lee J.S."/>
        </authorList>
    </citation>
    <scope>NUCLEOTIDE SEQUENCE [LARGE SCALE GENOMIC DNA]</scope>
    <source>
        <strain evidence="3 4">KCTC 33723</strain>
    </source>
</reference>
<dbReference type="Proteomes" id="UP000275368">
    <property type="component" value="Chromosome"/>
</dbReference>
<evidence type="ECO:0000313" key="3">
    <source>
        <dbReference type="EMBL" id="BBH24127.1"/>
    </source>
</evidence>
<dbReference type="KEGG" id="pbk:Back11_54720"/>
<dbReference type="RefSeq" id="WP_125664133.1">
    <property type="nucleotide sequence ID" value="NZ_AP019308.1"/>
</dbReference>
<dbReference type="PROSITE" id="PS51257">
    <property type="entry name" value="PROKAR_LIPOPROTEIN"/>
    <property type="match status" value="1"/>
</dbReference>
<protein>
    <submittedName>
        <fullName evidence="3">Uncharacterized protein</fullName>
    </submittedName>
</protein>
<dbReference type="EMBL" id="AP019308">
    <property type="protein sequence ID" value="BBH24127.1"/>
    <property type="molecule type" value="Genomic_DNA"/>
</dbReference>
<feature type="signal peptide" evidence="2">
    <location>
        <begin position="1"/>
        <end position="21"/>
    </location>
</feature>
<evidence type="ECO:0000256" key="1">
    <source>
        <dbReference type="SAM" id="MobiDB-lite"/>
    </source>
</evidence>
<sequence>MKRSLLLIMTALVILSGCADAKQISTPTEKSGTTTDHNENKGSKGATIIKEGTKELTPYVKTTQINNEDVTSITVRSSESDHSIDVPKERYFAILDGLYWLDEGIAKADEQEKPTKSVAVIRVETKSDIYEIPYDLATNRLQIEGDWIYAYDYTLLIMHSLLAPESDIGKIDTMLEEARIEFDKNPTVTDTHLIDFEANVNGKDYNGWDKELKNDEATSRVKFYETGTKMVNALSFYTNGIIALNRQLLFTDPKYKTQDGIHVGMPREKALKKLGEPNVKLASHWGYKVGDYIRFHLYFEKDTIKWISLSMPL</sequence>
<keyword evidence="4" id="KW-1185">Reference proteome</keyword>